<evidence type="ECO:0000256" key="4">
    <source>
        <dbReference type="ARBA" id="ARBA00004752"/>
    </source>
</evidence>
<evidence type="ECO:0000256" key="16">
    <source>
        <dbReference type="HAMAP-Rule" id="MF_00037"/>
    </source>
</evidence>
<dbReference type="EMBL" id="JACHXK010000009">
    <property type="protein sequence ID" value="MBB3111805.1"/>
    <property type="molecule type" value="Genomic_DNA"/>
</dbReference>
<feature type="domain" description="FAD-binding PCMH-type" evidence="17">
    <location>
        <begin position="38"/>
        <end position="202"/>
    </location>
</feature>
<dbReference type="GO" id="GO:0008360">
    <property type="term" value="P:regulation of cell shape"/>
    <property type="evidence" value="ECO:0007669"/>
    <property type="project" value="UniProtKB-KW"/>
</dbReference>
<dbReference type="HAMAP" id="MF_00037">
    <property type="entry name" value="MurB"/>
    <property type="match status" value="1"/>
</dbReference>
<dbReference type="Pfam" id="PF01565">
    <property type="entry name" value="FAD_binding_4"/>
    <property type="match status" value="1"/>
</dbReference>
<evidence type="ECO:0000256" key="9">
    <source>
        <dbReference type="ARBA" id="ARBA00022857"/>
    </source>
</evidence>
<dbReference type="Gene3D" id="3.30.465.10">
    <property type="match status" value="1"/>
</dbReference>
<dbReference type="SUPFAM" id="SSF56194">
    <property type="entry name" value="Uridine diphospho-N-Acetylenolpyruvylglucosamine reductase, MurB, C-terminal domain"/>
    <property type="match status" value="1"/>
</dbReference>
<dbReference type="GO" id="GO:0051301">
    <property type="term" value="P:cell division"/>
    <property type="evidence" value="ECO:0007669"/>
    <property type="project" value="UniProtKB-KW"/>
</dbReference>
<evidence type="ECO:0000256" key="7">
    <source>
        <dbReference type="ARBA" id="ARBA00022630"/>
    </source>
</evidence>
<comment type="function">
    <text evidence="2 16">Cell wall formation.</text>
</comment>
<dbReference type="NCBIfam" id="TIGR00179">
    <property type="entry name" value="murB"/>
    <property type="match status" value="1"/>
</dbReference>
<keyword evidence="9 16" id="KW-0521">NADP</keyword>
<organism evidence="18 19">
    <name type="scientific">Paenibacillus phyllosphaerae</name>
    <dbReference type="NCBI Taxonomy" id="274593"/>
    <lineage>
        <taxon>Bacteria</taxon>
        <taxon>Bacillati</taxon>
        <taxon>Bacillota</taxon>
        <taxon>Bacilli</taxon>
        <taxon>Bacillales</taxon>
        <taxon>Paenibacillaceae</taxon>
        <taxon>Paenibacillus</taxon>
    </lineage>
</organism>
<keyword evidence="14 16" id="KW-0961">Cell wall biogenesis/degradation</keyword>
<dbReference type="GO" id="GO:0071555">
    <property type="term" value="P:cell wall organization"/>
    <property type="evidence" value="ECO:0007669"/>
    <property type="project" value="UniProtKB-KW"/>
</dbReference>
<dbReference type="GO" id="GO:0071949">
    <property type="term" value="F:FAD binding"/>
    <property type="evidence" value="ECO:0007669"/>
    <property type="project" value="InterPro"/>
</dbReference>
<dbReference type="NCBIfam" id="NF010480">
    <property type="entry name" value="PRK13905.1"/>
    <property type="match status" value="1"/>
</dbReference>
<evidence type="ECO:0000256" key="15">
    <source>
        <dbReference type="ARBA" id="ARBA00048914"/>
    </source>
</evidence>
<keyword evidence="12 16" id="KW-0560">Oxidoreductase</keyword>
<accession>A0A7W5FNZ0</accession>
<evidence type="ECO:0000256" key="1">
    <source>
        <dbReference type="ARBA" id="ARBA00001974"/>
    </source>
</evidence>
<dbReference type="GO" id="GO:0009252">
    <property type="term" value="P:peptidoglycan biosynthetic process"/>
    <property type="evidence" value="ECO:0007669"/>
    <property type="project" value="UniProtKB-UniRule"/>
</dbReference>
<comment type="subcellular location">
    <subcellularLocation>
        <location evidence="3 16">Cytoplasm</location>
    </subcellularLocation>
</comment>
<evidence type="ECO:0000256" key="13">
    <source>
        <dbReference type="ARBA" id="ARBA00023306"/>
    </source>
</evidence>
<evidence type="ECO:0000256" key="8">
    <source>
        <dbReference type="ARBA" id="ARBA00022827"/>
    </source>
</evidence>
<reference evidence="18 19" key="1">
    <citation type="submission" date="2020-08" db="EMBL/GenBank/DDBJ databases">
        <title>Genomic Encyclopedia of Type Strains, Phase III (KMG-III): the genomes of soil and plant-associated and newly described type strains.</title>
        <authorList>
            <person name="Whitman W."/>
        </authorList>
    </citation>
    <scope>NUCLEOTIDE SEQUENCE [LARGE SCALE GENOMIC DNA]</scope>
    <source>
        <strain evidence="18 19">CECT 5862</strain>
    </source>
</reference>
<keyword evidence="8 16" id="KW-0274">FAD</keyword>
<name>A0A7W5FNZ0_9BACL</name>
<dbReference type="Gene3D" id="3.90.78.10">
    <property type="entry name" value="UDP-N-acetylenolpyruvoylglucosamine reductase, C-terminal domain"/>
    <property type="match status" value="1"/>
</dbReference>
<dbReference type="GO" id="GO:0008762">
    <property type="term" value="F:UDP-N-acetylmuramate dehydrogenase activity"/>
    <property type="evidence" value="ECO:0007669"/>
    <property type="project" value="UniProtKB-UniRule"/>
</dbReference>
<evidence type="ECO:0000256" key="3">
    <source>
        <dbReference type="ARBA" id="ARBA00004496"/>
    </source>
</evidence>
<comment type="cofactor">
    <cofactor evidence="1 16">
        <name>FAD</name>
        <dbReference type="ChEBI" id="CHEBI:57692"/>
    </cofactor>
</comment>
<keyword evidence="13 16" id="KW-0131">Cell cycle</keyword>
<dbReference type="PROSITE" id="PS51387">
    <property type="entry name" value="FAD_PCMH"/>
    <property type="match status" value="1"/>
</dbReference>
<evidence type="ECO:0000256" key="10">
    <source>
        <dbReference type="ARBA" id="ARBA00022960"/>
    </source>
</evidence>
<dbReference type="InterPro" id="IPR006094">
    <property type="entry name" value="Oxid_FAD_bind_N"/>
</dbReference>
<dbReference type="PANTHER" id="PTHR21071:SF4">
    <property type="entry name" value="UDP-N-ACETYLENOLPYRUVOYLGLUCOSAMINE REDUCTASE"/>
    <property type="match status" value="1"/>
</dbReference>
<dbReference type="Proteomes" id="UP000570361">
    <property type="component" value="Unassembled WGS sequence"/>
</dbReference>
<keyword evidence="10 16" id="KW-0133">Cell shape</keyword>
<feature type="active site" description="Proton donor" evidence="16">
    <location>
        <position position="231"/>
    </location>
</feature>
<dbReference type="Gene3D" id="3.30.43.10">
    <property type="entry name" value="Uridine Diphospho-n-acetylenolpyruvylglucosamine Reductase, domain 2"/>
    <property type="match status" value="1"/>
</dbReference>
<evidence type="ECO:0000256" key="14">
    <source>
        <dbReference type="ARBA" id="ARBA00023316"/>
    </source>
</evidence>
<evidence type="ECO:0000259" key="17">
    <source>
        <dbReference type="PROSITE" id="PS51387"/>
    </source>
</evidence>
<evidence type="ECO:0000313" key="19">
    <source>
        <dbReference type="Proteomes" id="UP000570361"/>
    </source>
</evidence>
<keyword evidence="11 16" id="KW-0573">Peptidoglycan synthesis</keyword>
<dbReference type="InterPro" id="IPR011601">
    <property type="entry name" value="MurB_C"/>
</dbReference>
<dbReference type="UniPathway" id="UPA00219"/>
<dbReference type="AlphaFoldDB" id="A0A7W5FNZ0"/>
<protein>
    <recommendedName>
        <fullName evidence="16">UDP-N-acetylenolpyruvoylglucosamine reductase</fullName>
        <ecNumber evidence="16">1.3.1.98</ecNumber>
    </recommendedName>
    <alternativeName>
        <fullName evidence="16">UDP-N-acetylmuramate dehydrogenase</fullName>
    </alternativeName>
</protein>
<keyword evidence="5 16" id="KW-0963">Cytoplasm</keyword>
<evidence type="ECO:0000256" key="12">
    <source>
        <dbReference type="ARBA" id="ARBA00023002"/>
    </source>
</evidence>
<dbReference type="SUPFAM" id="SSF56176">
    <property type="entry name" value="FAD-binding/transporter-associated domain-like"/>
    <property type="match status" value="1"/>
</dbReference>
<dbReference type="InterPro" id="IPR016169">
    <property type="entry name" value="FAD-bd_PCMH_sub2"/>
</dbReference>
<evidence type="ECO:0000256" key="11">
    <source>
        <dbReference type="ARBA" id="ARBA00022984"/>
    </source>
</evidence>
<dbReference type="InterPro" id="IPR016166">
    <property type="entry name" value="FAD-bd_PCMH"/>
</dbReference>
<keyword evidence="19" id="KW-1185">Reference proteome</keyword>
<dbReference type="RefSeq" id="WP_409348561.1">
    <property type="nucleotide sequence ID" value="NZ_JACHXK010000009.1"/>
</dbReference>
<evidence type="ECO:0000256" key="2">
    <source>
        <dbReference type="ARBA" id="ARBA00003921"/>
    </source>
</evidence>
<dbReference type="InterPro" id="IPR016167">
    <property type="entry name" value="FAD-bd_PCMH_sub1"/>
</dbReference>
<feature type="active site" evidence="16">
    <location>
        <position position="301"/>
    </location>
</feature>
<dbReference type="EC" id="1.3.1.98" evidence="16"/>
<comment type="catalytic activity">
    <reaction evidence="15 16">
        <text>UDP-N-acetyl-alpha-D-muramate + NADP(+) = UDP-N-acetyl-3-O-(1-carboxyvinyl)-alpha-D-glucosamine + NADPH + H(+)</text>
        <dbReference type="Rhea" id="RHEA:12248"/>
        <dbReference type="ChEBI" id="CHEBI:15378"/>
        <dbReference type="ChEBI" id="CHEBI:57783"/>
        <dbReference type="ChEBI" id="CHEBI:58349"/>
        <dbReference type="ChEBI" id="CHEBI:68483"/>
        <dbReference type="ChEBI" id="CHEBI:70757"/>
        <dbReference type="EC" id="1.3.1.98"/>
    </reaction>
</comment>
<comment type="similarity">
    <text evidence="16">Belongs to the MurB family.</text>
</comment>
<dbReference type="GO" id="GO:0005829">
    <property type="term" value="C:cytosol"/>
    <property type="evidence" value="ECO:0007669"/>
    <property type="project" value="TreeGrafter"/>
</dbReference>
<dbReference type="Pfam" id="PF02873">
    <property type="entry name" value="MurB_C"/>
    <property type="match status" value="1"/>
</dbReference>
<dbReference type="InterPro" id="IPR036635">
    <property type="entry name" value="MurB_C_sf"/>
</dbReference>
<gene>
    <name evidence="16" type="primary">murB</name>
    <name evidence="18" type="ORF">FHS18_003873</name>
</gene>
<keyword evidence="6 16" id="KW-0132">Cell division</keyword>
<dbReference type="PANTHER" id="PTHR21071">
    <property type="entry name" value="UDP-N-ACETYLENOLPYRUVOYLGLUCOSAMINE REDUCTASE"/>
    <property type="match status" value="1"/>
</dbReference>
<comment type="pathway">
    <text evidence="4 16">Cell wall biogenesis; peptidoglycan biosynthesis.</text>
</comment>
<comment type="caution">
    <text evidence="18">The sequence shown here is derived from an EMBL/GenBank/DDBJ whole genome shotgun (WGS) entry which is preliminary data.</text>
</comment>
<evidence type="ECO:0000256" key="5">
    <source>
        <dbReference type="ARBA" id="ARBA00022490"/>
    </source>
</evidence>
<keyword evidence="7 16" id="KW-0285">Flavoprotein</keyword>
<evidence type="ECO:0000256" key="6">
    <source>
        <dbReference type="ARBA" id="ARBA00022618"/>
    </source>
</evidence>
<sequence>MNRYVWEMNVMEAFLRTIYDESHIKINEPLRNYAYTKIGGSADVLVFPVNEEQVQQTLQYADLHEIPVTILGNASNVLIRDGGIRGIVMNLTLMNGIERQGNKVIAKGGASLIETSRFALSHTLSGLEFACGIPGTVGGAVYMNAGAYGGEVSDVIDHAVVLTVAGERRILSKDELGLEYRNSAVAKQNLIVLEATFTLRPGVREEMEAKMNELTFLRESKQPLEYPSCGSVFKRPPNLFAGKLIQDAGLQGVRIGGAQVSTKHAGFIVNVGESTSDDYLSVIRLVQQKVKEAFDVELQMEVKVIGEDE</sequence>
<proteinExistence type="inferred from homology"/>
<dbReference type="InterPro" id="IPR036318">
    <property type="entry name" value="FAD-bd_PCMH-like_sf"/>
</dbReference>
<evidence type="ECO:0000313" key="18">
    <source>
        <dbReference type="EMBL" id="MBB3111805.1"/>
    </source>
</evidence>
<feature type="active site" evidence="16">
    <location>
        <position position="181"/>
    </location>
</feature>
<dbReference type="InterPro" id="IPR003170">
    <property type="entry name" value="MurB"/>
</dbReference>